<dbReference type="InterPro" id="IPR000719">
    <property type="entry name" value="Prot_kinase_dom"/>
</dbReference>
<keyword evidence="4" id="KW-0418">Kinase</keyword>
<protein>
    <recommendedName>
        <fullName evidence="6">Protein kinase domain-containing protein</fullName>
    </recommendedName>
</protein>
<dbReference type="GO" id="GO:0005524">
    <property type="term" value="F:ATP binding"/>
    <property type="evidence" value="ECO:0007669"/>
    <property type="project" value="UniProtKB-KW"/>
</dbReference>
<evidence type="ECO:0000256" key="5">
    <source>
        <dbReference type="ARBA" id="ARBA00022840"/>
    </source>
</evidence>
<evidence type="ECO:0000256" key="2">
    <source>
        <dbReference type="ARBA" id="ARBA00022679"/>
    </source>
</evidence>
<evidence type="ECO:0000256" key="1">
    <source>
        <dbReference type="ARBA" id="ARBA00022527"/>
    </source>
</evidence>
<keyword evidence="1" id="KW-0723">Serine/threonine-protein kinase</keyword>
<evidence type="ECO:0000256" key="4">
    <source>
        <dbReference type="ARBA" id="ARBA00022777"/>
    </source>
</evidence>
<dbReference type="PANTHER" id="PTHR24345">
    <property type="entry name" value="SERINE/THREONINE-PROTEIN KINASE PLK"/>
    <property type="match status" value="1"/>
</dbReference>
<evidence type="ECO:0000259" key="6">
    <source>
        <dbReference type="PROSITE" id="PS50011"/>
    </source>
</evidence>
<dbReference type="PROSITE" id="PS50011">
    <property type="entry name" value="PROTEIN_KINASE_DOM"/>
    <property type="match status" value="1"/>
</dbReference>
<dbReference type="GO" id="GO:0004674">
    <property type="term" value="F:protein serine/threonine kinase activity"/>
    <property type="evidence" value="ECO:0007669"/>
    <property type="project" value="UniProtKB-KW"/>
</dbReference>
<keyword evidence="2" id="KW-0808">Transferase</keyword>
<dbReference type="AlphaFoldDB" id="A0A7S3NT45"/>
<keyword evidence="5" id="KW-0067">ATP-binding</keyword>
<dbReference type="EMBL" id="HBIK01009728">
    <property type="protein sequence ID" value="CAE0379629.1"/>
    <property type="molecule type" value="Transcribed_RNA"/>
</dbReference>
<gene>
    <name evidence="7" type="ORF">ECRA1380_LOCUS4590</name>
</gene>
<sequence length="175" mass="19999">MDIKLENILLDCFFNVKLADLGTVVDVSESEGYTNQRRGTPHYMAPEVLNKKPAEMIDGRLSDIYSLGVCLHLMLTGEFPDLKDFSDEFSIETESSGEIINHKKYDKGTIQFLSRSAKDLLSEMLQEDASYRISLEDIASHPWLSDCDFSDMQELVYLEMKARSDHINNTNNEDF</sequence>
<evidence type="ECO:0000313" key="7">
    <source>
        <dbReference type="EMBL" id="CAE0379629.1"/>
    </source>
</evidence>
<dbReference type="SMART" id="SM00220">
    <property type="entry name" value="S_TKc"/>
    <property type="match status" value="1"/>
</dbReference>
<feature type="domain" description="Protein kinase" evidence="6">
    <location>
        <begin position="1"/>
        <end position="144"/>
    </location>
</feature>
<keyword evidence="3" id="KW-0547">Nucleotide-binding</keyword>
<dbReference type="SUPFAM" id="SSF56112">
    <property type="entry name" value="Protein kinase-like (PK-like)"/>
    <property type="match status" value="1"/>
</dbReference>
<organism evidence="7">
    <name type="scientific">Euplotes crassus</name>
    <dbReference type="NCBI Taxonomy" id="5936"/>
    <lineage>
        <taxon>Eukaryota</taxon>
        <taxon>Sar</taxon>
        <taxon>Alveolata</taxon>
        <taxon>Ciliophora</taxon>
        <taxon>Intramacronucleata</taxon>
        <taxon>Spirotrichea</taxon>
        <taxon>Hypotrichia</taxon>
        <taxon>Euplotida</taxon>
        <taxon>Euplotidae</taxon>
        <taxon>Moneuplotes</taxon>
    </lineage>
</organism>
<reference evidence="7" key="1">
    <citation type="submission" date="2021-01" db="EMBL/GenBank/DDBJ databases">
        <authorList>
            <person name="Corre E."/>
            <person name="Pelletier E."/>
            <person name="Niang G."/>
            <person name="Scheremetjew M."/>
            <person name="Finn R."/>
            <person name="Kale V."/>
            <person name="Holt S."/>
            <person name="Cochrane G."/>
            <person name="Meng A."/>
            <person name="Brown T."/>
            <person name="Cohen L."/>
        </authorList>
    </citation>
    <scope>NUCLEOTIDE SEQUENCE</scope>
    <source>
        <strain evidence="7">CT5</strain>
    </source>
</reference>
<accession>A0A7S3NT45</accession>
<dbReference type="Pfam" id="PF00069">
    <property type="entry name" value="Pkinase"/>
    <property type="match status" value="1"/>
</dbReference>
<dbReference type="InterPro" id="IPR011009">
    <property type="entry name" value="Kinase-like_dom_sf"/>
</dbReference>
<dbReference type="PANTHER" id="PTHR24345:SF91">
    <property type="entry name" value="SERINE_THREONINE-PROTEIN KINASE PLK4"/>
    <property type="match status" value="1"/>
</dbReference>
<name>A0A7S3NT45_EUPCR</name>
<proteinExistence type="predicted"/>
<dbReference type="Gene3D" id="1.10.510.10">
    <property type="entry name" value="Transferase(Phosphotransferase) domain 1"/>
    <property type="match status" value="1"/>
</dbReference>
<evidence type="ECO:0000256" key="3">
    <source>
        <dbReference type="ARBA" id="ARBA00022741"/>
    </source>
</evidence>
<dbReference type="GO" id="GO:0005634">
    <property type="term" value="C:nucleus"/>
    <property type="evidence" value="ECO:0007669"/>
    <property type="project" value="TreeGrafter"/>
</dbReference>